<dbReference type="SUPFAM" id="SSF54427">
    <property type="entry name" value="NTF2-like"/>
    <property type="match status" value="1"/>
</dbReference>
<accession>A0ABN3M039</accession>
<dbReference type="EMBL" id="BAAASG010000008">
    <property type="protein sequence ID" value="GAA2493513.1"/>
    <property type="molecule type" value="Genomic_DNA"/>
</dbReference>
<comment type="caution">
    <text evidence="2">The sequence shown here is derived from an EMBL/GenBank/DDBJ whole genome shotgun (WGS) entry which is preliminary data.</text>
</comment>
<protein>
    <recommendedName>
        <fullName evidence="1">SnoaL-like domain-containing protein</fullName>
    </recommendedName>
</protein>
<dbReference type="InterPro" id="IPR037401">
    <property type="entry name" value="SnoaL-like"/>
</dbReference>
<dbReference type="InterPro" id="IPR032710">
    <property type="entry name" value="NTF2-like_dom_sf"/>
</dbReference>
<keyword evidence="3" id="KW-1185">Reference proteome</keyword>
<dbReference type="Proteomes" id="UP001501777">
    <property type="component" value="Unassembled WGS sequence"/>
</dbReference>
<dbReference type="InterPro" id="IPR011944">
    <property type="entry name" value="Steroid_delta5-4_isomerase"/>
</dbReference>
<dbReference type="Pfam" id="PF13474">
    <property type="entry name" value="SnoaL_3"/>
    <property type="match status" value="1"/>
</dbReference>
<proteinExistence type="predicted"/>
<dbReference type="Gene3D" id="3.10.450.50">
    <property type="match status" value="1"/>
</dbReference>
<name>A0ABN3M039_STRLO</name>
<reference evidence="2 3" key="1">
    <citation type="journal article" date="2019" name="Int. J. Syst. Evol. Microbiol.">
        <title>The Global Catalogue of Microorganisms (GCM) 10K type strain sequencing project: providing services to taxonomists for standard genome sequencing and annotation.</title>
        <authorList>
            <consortium name="The Broad Institute Genomics Platform"/>
            <consortium name="The Broad Institute Genome Sequencing Center for Infectious Disease"/>
            <person name="Wu L."/>
            <person name="Ma J."/>
        </authorList>
    </citation>
    <scope>NUCLEOTIDE SEQUENCE [LARGE SCALE GENOMIC DNA]</scope>
    <source>
        <strain evidence="2 3">JCM 4395</strain>
    </source>
</reference>
<dbReference type="NCBIfam" id="TIGR02246">
    <property type="entry name" value="SgcJ/EcaC family oxidoreductase"/>
    <property type="match status" value="1"/>
</dbReference>
<evidence type="ECO:0000313" key="3">
    <source>
        <dbReference type="Proteomes" id="UP001501777"/>
    </source>
</evidence>
<organism evidence="2 3">
    <name type="scientific">Streptomyces longisporus</name>
    <dbReference type="NCBI Taxonomy" id="1948"/>
    <lineage>
        <taxon>Bacteria</taxon>
        <taxon>Bacillati</taxon>
        <taxon>Actinomycetota</taxon>
        <taxon>Actinomycetes</taxon>
        <taxon>Kitasatosporales</taxon>
        <taxon>Streptomycetaceae</taxon>
        <taxon>Streptomyces</taxon>
    </lineage>
</organism>
<sequence length="155" mass="17151">MNYGGAWSRPSVRDPYVMSKGAAAVADDTAQIRTLIEKWAEAVHRGDLDGVLADHAEDIVMYDVPPPHEGLHGLAAYRAIWPPFFSWQAQGACFDIESLDVTAGTDVAYAHALLRCGTPEELAERPTLRLRLTLGLRKEGGRWLVAHEHHSFPHD</sequence>
<evidence type="ECO:0000259" key="1">
    <source>
        <dbReference type="Pfam" id="PF13474"/>
    </source>
</evidence>
<feature type="domain" description="SnoaL-like" evidence="1">
    <location>
        <begin position="32"/>
        <end position="153"/>
    </location>
</feature>
<evidence type="ECO:0000313" key="2">
    <source>
        <dbReference type="EMBL" id="GAA2493513.1"/>
    </source>
</evidence>
<gene>
    <name evidence="2" type="ORF">GCM10010276_36950</name>
</gene>